<sequence>MGRQPCCDNGVKKGAWTPEEDKILVDYIAKNGHGTWRSVPKNAGLRRCGKSCRLRWTNYLRSDIKRGPFTPEEENTIIQLHAELGNRWASIASHLEGRTDNEIKNFWNTHLRKKLHKTQKTNLLPGQPSFSSSKGMEFKTESPSTSHMVQWESARVEAETRFSLTSSLACPSPKVEPHSDYFLKLWNSKVGESFKKIKNEAEMTFKQPKQEMTSPSKVESDSVITTQAEGADANLTLCDMAGNEKEMLLVKPDNEKNIVGSISSNSYELDSCSDAALDLLLDIPGGNYMDFLQEDTYDVSLYLQNVMSERKL</sequence>
<keyword evidence="5" id="KW-0539">Nucleus</keyword>
<evidence type="ECO:0000256" key="1">
    <source>
        <dbReference type="ARBA" id="ARBA00004123"/>
    </source>
</evidence>
<dbReference type="PROSITE" id="PS50090">
    <property type="entry name" value="MYB_LIKE"/>
    <property type="match status" value="2"/>
</dbReference>
<feature type="domain" description="Myb-like" evidence="7">
    <location>
        <begin position="61"/>
        <end position="111"/>
    </location>
</feature>
<dbReference type="SMART" id="SM00717">
    <property type="entry name" value="SANT"/>
    <property type="match status" value="2"/>
</dbReference>
<feature type="region of interest" description="Disordered" evidence="6">
    <location>
        <begin position="117"/>
        <end position="146"/>
    </location>
</feature>
<dbReference type="PANTHER" id="PTHR10641:SF622">
    <property type="entry name" value="TRANSCRIPTION FACTOR MYB17"/>
    <property type="match status" value="1"/>
</dbReference>
<keyword evidence="10" id="KW-1185">Reference proteome</keyword>
<keyword evidence="2" id="KW-0805">Transcription regulation</keyword>
<dbReference type="GO" id="GO:0003677">
    <property type="term" value="F:DNA binding"/>
    <property type="evidence" value="ECO:0007669"/>
    <property type="project" value="UniProtKB-KW"/>
</dbReference>
<reference evidence="9" key="1">
    <citation type="submission" date="2023-02" db="EMBL/GenBank/DDBJ databases">
        <title>Genome of toxic invasive species Heracleum sosnowskyi carries increased number of genes despite the absence of recent whole-genome duplications.</title>
        <authorList>
            <person name="Schelkunov M."/>
            <person name="Shtratnikova V."/>
            <person name="Makarenko M."/>
            <person name="Klepikova A."/>
            <person name="Omelchenko D."/>
            <person name="Novikova G."/>
            <person name="Obukhova E."/>
            <person name="Bogdanov V."/>
            <person name="Penin A."/>
            <person name="Logacheva M."/>
        </authorList>
    </citation>
    <scope>NUCLEOTIDE SEQUENCE</scope>
    <source>
        <strain evidence="9">Hsosn_3</strain>
        <tissue evidence="9">Leaf</tissue>
    </source>
</reference>
<organism evidence="9 10">
    <name type="scientific">Heracleum sosnowskyi</name>
    <dbReference type="NCBI Taxonomy" id="360622"/>
    <lineage>
        <taxon>Eukaryota</taxon>
        <taxon>Viridiplantae</taxon>
        <taxon>Streptophyta</taxon>
        <taxon>Embryophyta</taxon>
        <taxon>Tracheophyta</taxon>
        <taxon>Spermatophyta</taxon>
        <taxon>Magnoliopsida</taxon>
        <taxon>eudicotyledons</taxon>
        <taxon>Gunneridae</taxon>
        <taxon>Pentapetalae</taxon>
        <taxon>asterids</taxon>
        <taxon>campanulids</taxon>
        <taxon>Apiales</taxon>
        <taxon>Apiaceae</taxon>
        <taxon>Apioideae</taxon>
        <taxon>apioid superclade</taxon>
        <taxon>Tordylieae</taxon>
        <taxon>Tordyliinae</taxon>
        <taxon>Heracleum</taxon>
    </lineage>
</organism>
<dbReference type="InterPro" id="IPR001005">
    <property type="entry name" value="SANT/Myb"/>
</dbReference>
<dbReference type="InterPro" id="IPR009057">
    <property type="entry name" value="Homeodomain-like_sf"/>
</dbReference>
<dbReference type="EMBL" id="JAUIZM010000002">
    <property type="protein sequence ID" value="KAK1399542.1"/>
    <property type="molecule type" value="Genomic_DNA"/>
</dbReference>
<evidence type="ECO:0000256" key="6">
    <source>
        <dbReference type="SAM" id="MobiDB-lite"/>
    </source>
</evidence>
<dbReference type="CDD" id="cd00167">
    <property type="entry name" value="SANT"/>
    <property type="match status" value="2"/>
</dbReference>
<feature type="domain" description="HTH myb-type" evidence="8">
    <location>
        <begin position="61"/>
        <end position="115"/>
    </location>
</feature>
<dbReference type="FunFam" id="1.10.10.60:FF:000121">
    <property type="entry name" value="Myb transcription factor"/>
    <property type="match status" value="1"/>
</dbReference>
<dbReference type="GO" id="GO:0005634">
    <property type="term" value="C:nucleus"/>
    <property type="evidence" value="ECO:0007669"/>
    <property type="project" value="UniProtKB-SubCell"/>
</dbReference>
<evidence type="ECO:0000313" key="10">
    <source>
        <dbReference type="Proteomes" id="UP001237642"/>
    </source>
</evidence>
<evidence type="ECO:0000256" key="5">
    <source>
        <dbReference type="ARBA" id="ARBA00023242"/>
    </source>
</evidence>
<dbReference type="Proteomes" id="UP001237642">
    <property type="component" value="Unassembled WGS sequence"/>
</dbReference>
<evidence type="ECO:0000256" key="3">
    <source>
        <dbReference type="ARBA" id="ARBA00023125"/>
    </source>
</evidence>
<dbReference type="PROSITE" id="PS51294">
    <property type="entry name" value="HTH_MYB"/>
    <property type="match status" value="2"/>
</dbReference>
<proteinExistence type="predicted"/>
<protein>
    <submittedName>
        <fullName evidence="9">Transcription factor MYB41-like</fullName>
    </submittedName>
</protein>
<evidence type="ECO:0000259" key="7">
    <source>
        <dbReference type="PROSITE" id="PS50090"/>
    </source>
</evidence>
<name>A0AAD8N859_9APIA</name>
<evidence type="ECO:0000313" key="9">
    <source>
        <dbReference type="EMBL" id="KAK1399542.1"/>
    </source>
</evidence>
<evidence type="ECO:0000256" key="2">
    <source>
        <dbReference type="ARBA" id="ARBA00023015"/>
    </source>
</evidence>
<accession>A0AAD8N859</accession>
<feature type="domain" description="HTH myb-type" evidence="8">
    <location>
        <begin position="8"/>
        <end position="60"/>
    </location>
</feature>
<evidence type="ECO:0000256" key="4">
    <source>
        <dbReference type="ARBA" id="ARBA00023163"/>
    </source>
</evidence>
<keyword evidence="4" id="KW-0804">Transcription</keyword>
<feature type="compositionally biased region" description="Polar residues" evidence="6">
    <location>
        <begin position="120"/>
        <end position="134"/>
    </location>
</feature>
<dbReference type="SUPFAM" id="SSF46689">
    <property type="entry name" value="Homeodomain-like"/>
    <property type="match status" value="1"/>
</dbReference>
<comment type="caution">
    <text evidence="9">The sequence shown here is derived from an EMBL/GenBank/DDBJ whole genome shotgun (WGS) entry which is preliminary data.</text>
</comment>
<gene>
    <name evidence="9" type="ORF">POM88_009405</name>
</gene>
<evidence type="ECO:0000259" key="8">
    <source>
        <dbReference type="PROSITE" id="PS51294"/>
    </source>
</evidence>
<reference evidence="9" key="2">
    <citation type="submission" date="2023-05" db="EMBL/GenBank/DDBJ databases">
        <authorList>
            <person name="Schelkunov M.I."/>
        </authorList>
    </citation>
    <scope>NUCLEOTIDE SEQUENCE</scope>
    <source>
        <strain evidence="9">Hsosn_3</strain>
        <tissue evidence="9">Leaf</tissue>
    </source>
</reference>
<dbReference type="AlphaFoldDB" id="A0AAD8N859"/>
<dbReference type="Pfam" id="PF00249">
    <property type="entry name" value="Myb_DNA-binding"/>
    <property type="match status" value="2"/>
</dbReference>
<feature type="domain" description="Myb-like" evidence="7">
    <location>
        <begin position="8"/>
        <end position="60"/>
    </location>
</feature>
<comment type="subcellular location">
    <subcellularLocation>
        <location evidence="1">Nucleus</location>
    </subcellularLocation>
</comment>
<dbReference type="PANTHER" id="PTHR10641">
    <property type="entry name" value="MYB FAMILY TRANSCRIPTION FACTOR"/>
    <property type="match status" value="1"/>
</dbReference>
<keyword evidence="3" id="KW-0238">DNA-binding</keyword>
<dbReference type="InterPro" id="IPR015495">
    <property type="entry name" value="Myb_TF_plants"/>
</dbReference>
<dbReference type="InterPro" id="IPR017930">
    <property type="entry name" value="Myb_dom"/>
</dbReference>
<dbReference type="Gene3D" id="1.10.10.60">
    <property type="entry name" value="Homeodomain-like"/>
    <property type="match status" value="2"/>
</dbReference>